<sequence>MRLILVSVFIVFSLAGCASKHVASLSAEQNWSGLANYDVEAGRKARSSEDLTSLGAIDADQQRLYLSVYEAYAHEYCKPENGYHMGIIGKPRNSVCIDDSPKGWLYEDNWKAGLEAGRFF</sequence>
<evidence type="ECO:0000313" key="3">
    <source>
        <dbReference type="Proteomes" id="UP001149400"/>
    </source>
</evidence>
<dbReference type="Proteomes" id="UP001149400">
    <property type="component" value="Unassembled WGS sequence"/>
</dbReference>
<dbReference type="Pfam" id="PF10973">
    <property type="entry name" value="DUF2799"/>
    <property type="match status" value="1"/>
</dbReference>
<protein>
    <submittedName>
        <fullName evidence="2">DUF2799 domain-containing protein</fullName>
    </submittedName>
</protein>
<dbReference type="EMBL" id="JAJUBC010000026">
    <property type="protein sequence ID" value="MDD1795195.1"/>
    <property type="molecule type" value="Genomic_DNA"/>
</dbReference>
<gene>
    <name evidence="2" type="ORF">LRP50_18870</name>
</gene>
<dbReference type="RefSeq" id="WP_274166004.1">
    <property type="nucleotide sequence ID" value="NZ_JAJUBC010000026.1"/>
</dbReference>
<keyword evidence="3" id="KW-1185">Reference proteome</keyword>
<keyword evidence="1" id="KW-0732">Signal</keyword>
<dbReference type="PROSITE" id="PS51257">
    <property type="entry name" value="PROKAR_LIPOPROTEIN"/>
    <property type="match status" value="1"/>
</dbReference>
<feature type="chain" id="PRO_5045053973" evidence="1">
    <location>
        <begin position="19"/>
        <end position="120"/>
    </location>
</feature>
<dbReference type="InterPro" id="IPR021242">
    <property type="entry name" value="DUF2799"/>
</dbReference>
<name>A0ABT5R4U1_9GAMM</name>
<comment type="caution">
    <text evidence="2">The sequence shown here is derived from an EMBL/GenBank/DDBJ whole genome shotgun (WGS) entry which is preliminary data.</text>
</comment>
<proteinExistence type="predicted"/>
<feature type="signal peptide" evidence="1">
    <location>
        <begin position="1"/>
        <end position="18"/>
    </location>
</feature>
<accession>A0ABT5R4U1</accession>
<organism evidence="2 3">
    <name type="scientific">Enterovibrio gelatinilyticus</name>
    <dbReference type="NCBI Taxonomy" id="2899819"/>
    <lineage>
        <taxon>Bacteria</taxon>
        <taxon>Pseudomonadati</taxon>
        <taxon>Pseudomonadota</taxon>
        <taxon>Gammaproteobacteria</taxon>
        <taxon>Vibrionales</taxon>
        <taxon>Vibrionaceae</taxon>
        <taxon>Enterovibrio</taxon>
    </lineage>
</organism>
<evidence type="ECO:0000256" key="1">
    <source>
        <dbReference type="SAM" id="SignalP"/>
    </source>
</evidence>
<reference evidence="2" key="1">
    <citation type="submission" date="2021-12" db="EMBL/GenBank/DDBJ databases">
        <title>Enterovibrio ZSDZ35 sp. nov. and Enterovibrio ZSDZ42 sp. nov., isolated from coastal seawater in Qingdao.</title>
        <authorList>
            <person name="Zhang P."/>
        </authorList>
    </citation>
    <scope>NUCLEOTIDE SEQUENCE</scope>
    <source>
        <strain evidence="2">ZSDZ42</strain>
    </source>
</reference>
<evidence type="ECO:0000313" key="2">
    <source>
        <dbReference type="EMBL" id="MDD1795195.1"/>
    </source>
</evidence>